<dbReference type="AlphaFoldDB" id="A0A5C5V552"/>
<dbReference type="OrthoDB" id="264790at2"/>
<dbReference type="InterPro" id="IPR025241">
    <property type="entry name" value="DUF4190"/>
</dbReference>
<gene>
    <name evidence="3" type="ORF">Enr8_27040</name>
</gene>
<accession>A0A5C5V552</accession>
<sequence>MNEFSSSELAAGNEDLVNYREPSRMAIAALVLGVASVLALLNQIFWFVPIVGVIVALVALRGISKSDHLTGKGIATLGLFLSGVLGAVGVANSLIVTQAIEANATQFAEAWLELAAENPQEAHQLTISAGGRVPLDGNLNVYYSENPKALEEYGIYMENAAVQWLRDHKEPKPSVQFLRVAQIRYDDGRPYATCVFTVTSGEAHRDIAVELGRLAGRKDSGHDYEWYVSNIHFAND</sequence>
<protein>
    <recommendedName>
        <fullName evidence="2">DUF4190 domain-containing protein</fullName>
    </recommendedName>
</protein>
<dbReference type="RefSeq" id="WP_146432268.1">
    <property type="nucleotide sequence ID" value="NZ_SJPF01000003.1"/>
</dbReference>
<keyword evidence="4" id="KW-1185">Reference proteome</keyword>
<organism evidence="3 4">
    <name type="scientific">Blastopirellula retiformator</name>
    <dbReference type="NCBI Taxonomy" id="2527970"/>
    <lineage>
        <taxon>Bacteria</taxon>
        <taxon>Pseudomonadati</taxon>
        <taxon>Planctomycetota</taxon>
        <taxon>Planctomycetia</taxon>
        <taxon>Pirellulales</taxon>
        <taxon>Pirellulaceae</taxon>
        <taxon>Blastopirellula</taxon>
    </lineage>
</organism>
<evidence type="ECO:0000259" key="2">
    <source>
        <dbReference type="Pfam" id="PF13828"/>
    </source>
</evidence>
<evidence type="ECO:0000313" key="3">
    <source>
        <dbReference type="EMBL" id="TWT32897.1"/>
    </source>
</evidence>
<keyword evidence="1" id="KW-0812">Transmembrane</keyword>
<proteinExistence type="predicted"/>
<evidence type="ECO:0000313" key="4">
    <source>
        <dbReference type="Proteomes" id="UP000318878"/>
    </source>
</evidence>
<comment type="caution">
    <text evidence="3">The sequence shown here is derived from an EMBL/GenBank/DDBJ whole genome shotgun (WGS) entry which is preliminary data.</text>
</comment>
<name>A0A5C5V552_9BACT</name>
<dbReference type="EMBL" id="SJPF01000003">
    <property type="protein sequence ID" value="TWT32897.1"/>
    <property type="molecule type" value="Genomic_DNA"/>
</dbReference>
<dbReference type="Pfam" id="PF13828">
    <property type="entry name" value="DUF4190"/>
    <property type="match status" value="1"/>
</dbReference>
<feature type="domain" description="DUF4190" evidence="2">
    <location>
        <begin position="25"/>
        <end position="88"/>
    </location>
</feature>
<keyword evidence="1" id="KW-0472">Membrane</keyword>
<dbReference type="Proteomes" id="UP000318878">
    <property type="component" value="Unassembled WGS sequence"/>
</dbReference>
<evidence type="ECO:0000256" key="1">
    <source>
        <dbReference type="SAM" id="Phobius"/>
    </source>
</evidence>
<keyword evidence="1" id="KW-1133">Transmembrane helix</keyword>
<feature type="transmembrane region" description="Helical" evidence="1">
    <location>
        <begin position="72"/>
        <end position="95"/>
    </location>
</feature>
<feature type="transmembrane region" description="Helical" evidence="1">
    <location>
        <begin position="27"/>
        <end position="60"/>
    </location>
</feature>
<reference evidence="3 4" key="1">
    <citation type="submission" date="2019-02" db="EMBL/GenBank/DDBJ databases">
        <title>Deep-cultivation of Planctomycetes and their phenomic and genomic characterization uncovers novel biology.</title>
        <authorList>
            <person name="Wiegand S."/>
            <person name="Jogler M."/>
            <person name="Boedeker C."/>
            <person name="Pinto D."/>
            <person name="Vollmers J."/>
            <person name="Rivas-Marin E."/>
            <person name="Kohn T."/>
            <person name="Peeters S.H."/>
            <person name="Heuer A."/>
            <person name="Rast P."/>
            <person name="Oberbeckmann S."/>
            <person name="Bunk B."/>
            <person name="Jeske O."/>
            <person name="Meyerdierks A."/>
            <person name="Storesund J.E."/>
            <person name="Kallscheuer N."/>
            <person name="Luecker S."/>
            <person name="Lage O.M."/>
            <person name="Pohl T."/>
            <person name="Merkel B.J."/>
            <person name="Hornburger P."/>
            <person name="Mueller R.-W."/>
            <person name="Bruemmer F."/>
            <person name="Labrenz M."/>
            <person name="Spormann A.M."/>
            <person name="Op Den Camp H."/>
            <person name="Overmann J."/>
            <person name="Amann R."/>
            <person name="Jetten M.S.M."/>
            <person name="Mascher T."/>
            <person name="Medema M.H."/>
            <person name="Devos D.P."/>
            <person name="Kaster A.-K."/>
            <person name="Ovreas L."/>
            <person name="Rohde M."/>
            <person name="Galperin M.Y."/>
            <person name="Jogler C."/>
        </authorList>
    </citation>
    <scope>NUCLEOTIDE SEQUENCE [LARGE SCALE GENOMIC DNA]</scope>
    <source>
        <strain evidence="3 4">Enr8</strain>
    </source>
</reference>